<comment type="function">
    <text evidence="9">CRISPR (clustered regularly interspaced short palindromic repeat) is an adaptive immune system that provides protection against mobile genetic elements (viruses, transposable elements and conjugative plasmids). CRISPR clusters contain sequences complementary to antecedent mobile elements and target invading nucleic acids. CRISPR clusters are transcribed and processed into CRISPR RNA (crRNA).</text>
</comment>
<dbReference type="InterPro" id="IPR013343">
    <property type="entry name" value="CRISPR-assoc_prot_Cas4"/>
</dbReference>
<keyword evidence="8 9" id="KW-0464">Manganese</keyword>
<dbReference type="InterPro" id="IPR022765">
    <property type="entry name" value="Dna2/Cas4_DUF83"/>
</dbReference>
<dbReference type="GO" id="GO:0046872">
    <property type="term" value="F:metal ion binding"/>
    <property type="evidence" value="ECO:0007669"/>
    <property type="project" value="UniProtKB-KW"/>
</dbReference>
<evidence type="ECO:0000256" key="9">
    <source>
        <dbReference type="RuleBase" id="RU365022"/>
    </source>
</evidence>
<evidence type="ECO:0000256" key="6">
    <source>
        <dbReference type="ARBA" id="ARBA00023014"/>
    </source>
</evidence>
<keyword evidence="1 9" id="KW-0540">Nuclease</keyword>
<protein>
    <recommendedName>
        <fullName evidence="9">CRISPR-associated exonuclease Cas4</fullName>
        <ecNumber evidence="9">3.1.12.1</ecNumber>
    </recommendedName>
</protein>
<evidence type="ECO:0000313" key="11">
    <source>
        <dbReference type="EMBL" id="SHG49891.1"/>
    </source>
</evidence>
<dbReference type="GO" id="GO:0004527">
    <property type="term" value="F:exonuclease activity"/>
    <property type="evidence" value="ECO:0007669"/>
    <property type="project" value="UniProtKB-KW"/>
</dbReference>
<dbReference type="PANTHER" id="PTHR37168">
    <property type="entry name" value="CRISPR-ASSOCIATED EXONUCLEASE CAS4"/>
    <property type="match status" value="1"/>
</dbReference>
<feature type="domain" description="DUF83" evidence="10">
    <location>
        <begin position="13"/>
        <end position="172"/>
    </location>
</feature>
<evidence type="ECO:0000256" key="3">
    <source>
        <dbReference type="ARBA" id="ARBA00022801"/>
    </source>
</evidence>
<comment type="cofactor">
    <cofactor evidence="9">
        <name>iron-sulfur cluster</name>
        <dbReference type="ChEBI" id="CHEBI:30408"/>
    </cofactor>
</comment>
<name>A0A1M5KB04_9FIRM</name>
<accession>A0A1M5KB04</accession>
<evidence type="ECO:0000256" key="4">
    <source>
        <dbReference type="ARBA" id="ARBA00022839"/>
    </source>
</evidence>
<keyword evidence="7 9" id="KW-0051">Antiviral defense</keyword>
<evidence type="ECO:0000256" key="1">
    <source>
        <dbReference type="ARBA" id="ARBA00022722"/>
    </source>
</evidence>
<comment type="similarity">
    <text evidence="9">Belongs to the CRISPR-associated exonuclease Cas4 family.</text>
</comment>
<evidence type="ECO:0000256" key="5">
    <source>
        <dbReference type="ARBA" id="ARBA00023004"/>
    </source>
</evidence>
<dbReference type="Gene3D" id="3.90.320.10">
    <property type="match status" value="1"/>
</dbReference>
<dbReference type="NCBIfam" id="TIGR00372">
    <property type="entry name" value="cas4"/>
    <property type="match status" value="1"/>
</dbReference>
<comment type="cofactor">
    <cofactor evidence="9">
        <name>Mg(2+)</name>
        <dbReference type="ChEBI" id="CHEBI:18420"/>
    </cofactor>
    <cofactor evidence="9">
        <name>Mn(2+)</name>
        <dbReference type="ChEBI" id="CHEBI:29035"/>
    </cofactor>
    <text evidence="9">Mg(2+) or Mn(2+) required for ssDNA cleavage activity.</text>
</comment>
<evidence type="ECO:0000256" key="2">
    <source>
        <dbReference type="ARBA" id="ARBA00022723"/>
    </source>
</evidence>
<evidence type="ECO:0000313" key="12">
    <source>
        <dbReference type="Proteomes" id="UP000242329"/>
    </source>
</evidence>
<proteinExistence type="inferred from homology"/>
<keyword evidence="3 9" id="KW-0378">Hydrolase</keyword>
<dbReference type="PANTHER" id="PTHR37168:SF2">
    <property type="entry name" value="CRISPR-ASSOCIATED EXONUCLEASE CAS4"/>
    <property type="match status" value="1"/>
</dbReference>
<dbReference type="AlphaFoldDB" id="A0A1M5KB04"/>
<dbReference type="EMBL" id="FQWY01000004">
    <property type="protein sequence ID" value="SHG49891.1"/>
    <property type="molecule type" value="Genomic_DNA"/>
</dbReference>
<dbReference type="GO" id="GO:0051607">
    <property type="term" value="P:defense response to virus"/>
    <property type="evidence" value="ECO:0007669"/>
    <property type="project" value="UniProtKB-KW"/>
</dbReference>
<keyword evidence="2 9" id="KW-0479">Metal-binding</keyword>
<keyword evidence="12" id="KW-1185">Reference proteome</keyword>
<keyword evidence="5 9" id="KW-0408">Iron</keyword>
<evidence type="ECO:0000256" key="7">
    <source>
        <dbReference type="ARBA" id="ARBA00023118"/>
    </source>
</evidence>
<gene>
    <name evidence="11" type="ORF">SAMN02745221_00353</name>
</gene>
<sequence>MEKEGMYMDFYVTGTLIWYYYICKRQVWLLAHGMEADQEDENIRIGRLIGETSYEREKKEIDIATGKFDVMRREGENLVVGEIKKSSRFVESAGKQLLFYLYQLKTMGIEAKGELLIPEERKKFLFTLDEESEKEIKKAIKEIEKIVFSPLPPPAVKNKYCGRCAYAEFCWA</sequence>
<dbReference type="InterPro" id="IPR011604">
    <property type="entry name" value="PDDEXK-like_dom_sf"/>
</dbReference>
<evidence type="ECO:0000256" key="8">
    <source>
        <dbReference type="ARBA" id="ARBA00023211"/>
    </source>
</evidence>
<dbReference type="STRING" id="1123382.SAMN02745221_00353"/>
<dbReference type="Proteomes" id="UP000242329">
    <property type="component" value="Unassembled WGS sequence"/>
</dbReference>
<dbReference type="EC" id="3.1.12.1" evidence="9"/>
<dbReference type="GO" id="GO:0051536">
    <property type="term" value="F:iron-sulfur cluster binding"/>
    <property type="evidence" value="ECO:0007669"/>
    <property type="project" value="UniProtKB-KW"/>
</dbReference>
<reference evidence="12" key="1">
    <citation type="submission" date="2016-11" db="EMBL/GenBank/DDBJ databases">
        <authorList>
            <person name="Varghese N."/>
            <person name="Submissions S."/>
        </authorList>
    </citation>
    <scope>NUCLEOTIDE SEQUENCE [LARGE SCALE GENOMIC DNA]</scope>
    <source>
        <strain evidence="12">DSM 11003</strain>
    </source>
</reference>
<organism evidence="11 12">
    <name type="scientific">Thermosyntropha lipolytica DSM 11003</name>
    <dbReference type="NCBI Taxonomy" id="1123382"/>
    <lineage>
        <taxon>Bacteria</taxon>
        <taxon>Bacillati</taxon>
        <taxon>Bacillota</taxon>
        <taxon>Clostridia</taxon>
        <taxon>Eubacteriales</taxon>
        <taxon>Syntrophomonadaceae</taxon>
        <taxon>Thermosyntropha</taxon>
    </lineage>
</organism>
<keyword evidence="6 9" id="KW-0411">Iron-sulfur</keyword>
<dbReference type="Pfam" id="PF01930">
    <property type="entry name" value="Cas_Cas4"/>
    <property type="match status" value="1"/>
</dbReference>
<keyword evidence="4 9" id="KW-0269">Exonuclease</keyword>
<evidence type="ECO:0000259" key="10">
    <source>
        <dbReference type="Pfam" id="PF01930"/>
    </source>
</evidence>